<gene>
    <name evidence="2" type="ORF">CC78DRAFT_610867</name>
</gene>
<sequence>MASTYSATTSTPYHSSPLARETSPFKDPRKPPCTPQNTAQLWDEYERRARENAKRRETEFNNATSPFQGSHSQRFSSATVLDIIQSYDPHSSPRVPGPSPVPSATTSPQFNFGFTSSGRNNGNDNHPVTTVAICKTCKGSITSAFGICEKCKKTIVIPSPSGETTPPLSPSCRNFASTNLPKLERRSSTEPSTPISSSPNFKPCRPSSNPLNELPIRLSSLKPPPPLDLKASSSLPCRSRKSSLTDPNEPFLRLQITRKPVPRTNLSSPTTLPSASHSRVSNSTPTVSSLVNISTPPNYASSSRHASATPSELSVLYPYISTSTTSPPSVCCVSYNLQNTTSAWDDWDSEEEEKAGLVGYWRGKKWRGSRGSLGEVSARRDSGAKDDGAKADGKKRRGRFVRAISCGCGEE</sequence>
<feature type="region of interest" description="Disordered" evidence="1">
    <location>
        <begin position="1"/>
        <end position="75"/>
    </location>
</feature>
<organism evidence="2 3">
    <name type="scientific">Lojkania enalia</name>
    <dbReference type="NCBI Taxonomy" id="147567"/>
    <lineage>
        <taxon>Eukaryota</taxon>
        <taxon>Fungi</taxon>
        <taxon>Dikarya</taxon>
        <taxon>Ascomycota</taxon>
        <taxon>Pezizomycotina</taxon>
        <taxon>Dothideomycetes</taxon>
        <taxon>Pleosporomycetidae</taxon>
        <taxon>Pleosporales</taxon>
        <taxon>Pleosporales incertae sedis</taxon>
        <taxon>Lojkania</taxon>
    </lineage>
</organism>
<feature type="compositionally biased region" description="Polar residues" evidence="1">
    <location>
        <begin position="60"/>
        <end position="75"/>
    </location>
</feature>
<accession>A0A9P4NCM0</accession>
<protein>
    <submittedName>
        <fullName evidence="2">Uncharacterized protein</fullName>
    </submittedName>
</protein>
<evidence type="ECO:0000313" key="2">
    <source>
        <dbReference type="EMBL" id="KAF2270807.1"/>
    </source>
</evidence>
<feature type="compositionally biased region" description="Basic and acidic residues" evidence="1">
    <location>
        <begin position="44"/>
        <end position="59"/>
    </location>
</feature>
<dbReference type="Proteomes" id="UP000800093">
    <property type="component" value="Unassembled WGS sequence"/>
</dbReference>
<feature type="compositionally biased region" description="Basic and acidic residues" evidence="1">
    <location>
        <begin position="377"/>
        <end position="392"/>
    </location>
</feature>
<evidence type="ECO:0000256" key="1">
    <source>
        <dbReference type="SAM" id="MobiDB-lite"/>
    </source>
</evidence>
<comment type="caution">
    <text evidence="2">The sequence shown here is derived from an EMBL/GenBank/DDBJ whole genome shotgun (WGS) entry which is preliminary data.</text>
</comment>
<keyword evidence="3" id="KW-1185">Reference proteome</keyword>
<feature type="region of interest" description="Disordered" evidence="1">
    <location>
        <begin position="179"/>
        <end position="289"/>
    </location>
</feature>
<feature type="compositionally biased region" description="Low complexity" evidence="1">
    <location>
        <begin position="1"/>
        <end position="17"/>
    </location>
</feature>
<feature type="compositionally biased region" description="Low complexity" evidence="1">
    <location>
        <begin position="228"/>
        <end position="237"/>
    </location>
</feature>
<dbReference type="EMBL" id="ML986578">
    <property type="protein sequence ID" value="KAF2270807.1"/>
    <property type="molecule type" value="Genomic_DNA"/>
</dbReference>
<name>A0A9P4NCM0_9PLEO</name>
<evidence type="ECO:0000313" key="3">
    <source>
        <dbReference type="Proteomes" id="UP000800093"/>
    </source>
</evidence>
<proteinExistence type="predicted"/>
<feature type="compositionally biased region" description="Low complexity" evidence="1">
    <location>
        <begin position="189"/>
        <end position="199"/>
    </location>
</feature>
<reference evidence="3" key="1">
    <citation type="journal article" date="2020" name="Stud. Mycol.">
        <title>101 Dothideomycetes genomes: A test case for predicting lifestyles and emergence of pathogens.</title>
        <authorList>
            <person name="Haridas S."/>
            <person name="Albert R."/>
            <person name="Binder M."/>
            <person name="Bloem J."/>
            <person name="LaButti K."/>
            <person name="Salamov A."/>
            <person name="Andreopoulos B."/>
            <person name="Baker S."/>
            <person name="Barry K."/>
            <person name="Bills G."/>
            <person name="Bluhm B."/>
            <person name="Cannon C."/>
            <person name="Castanera R."/>
            <person name="Culley D."/>
            <person name="Daum C."/>
            <person name="Ezra D."/>
            <person name="Gonzalez J."/>
            <person name="Henrissat B."/>
            <person name="Kuo A."/>
            <person name="Liang C."/>
            <person name="Lipzen A."/>
            <person name="Lutzoni F."/>
            <person name="Magnuson J."/>
            <person name="Mondo S."/>
            <person name="Nolan M."/>
            <person name="Ohm R."/>
            <person name="Pangilinan J."/>
            <person name="Park H.-J."/>
            <person name="Ramirez L."/>
            <person name="Alfaro M."/>
            <person name="Sun H."/>
            <person name="Tritt A."/>
            <person name="Yoshinaga Y."/>
            <person name="Zwiers L.-H."/>
            <person name="Turgeon B."/>
            <person name="Goodwin S."/>
            <person name="Spatafora J."/>
            <person name="Crous P."/>
            <person name="Grigoriev I."/>
        </authorList>
    </citation>
    <scope>NUCLEOTIDE SEQUENCE [LARGE SCALE GENOMIC DNA]</scope>
    <source>
        <strain evidence="3">CBS 304.66</strain>
    </source>
</reference>
<feature type="region of interest" description="Disordered" evidence="1">
    <location>
        <begin position="366"/>
        <end position="396"/>
    </location>
</feature>
<dbReference type="AlphaFoldDB" id="A0A9P4NCM0"/>
<feature type="compositionally biased region" description="Polar residues" evidence="1">
    <location>
        <begin position="264"/>
        <end position="289"/>
    </location>
</feature>
<dbReference type="OrthoDB" id="3795190at2759"/>